<accession>A0AAV4IXE5</accession>
<protein>
    <submittedName>
        <fullName evidence="1">Uncharacterized protein</fullName>
    </submittedName>
</protein>
<organism evidence="1 2">
    <name type="scientific">Elysia marginata</name>
    <dbReference type="NCBI Taxonomy" id="1093978"/>
    <lineage>
        <taxon>Eukaryota</taxon>
        <taxon>Metazoa</taxon>
        <taxon>Spiralia</taxon>
        <taxon>Lophotrochozoa</taxon>
        <taxon>Mollusca</taxon>
        <taxon>Gastropoda</taxon>
        <taxon>Heterobranchia</taxon>
        <taxon>Euthyneura</taxon>
        <taxon>Panpulmonata</taxon>
        <taxon>Sacoglossa</taxon>
        <taxon>Placobranchoidea</taxon>
        <taxon>Plakobranchidae</taxon>
        <taxon>Elysia</taxon>
    </lineage>
</organism>
<reference evidence="1 2" key="1">
    <citation type="journal article" date="2021" name="Elife">
        <title>Chloroplast acquisition without the gene transfer in kleptoplastic sea slugs, Plakobranchus ocellatus.</title>
        <authorList>
            <person name="Maeda T."/>
            <person name="Takahashi S."/>
            <person name="Yoshida T."/>
            <person name="Shimamura S."/>
            <person name="Takaki Y."/>
            <person name="Nagai Y."/>
            <person name="Toyoda A."/>
            <person name="Suzuki Y."/>
            <person name="Arimoto A."/>
            <person name="Ishii H."/>
            <person name="Satoh N."/>
            <person name="Nishiyama T."/>
            <person name="Hasebe M."/>
            <person name="Maruyama T."/>
            <person name="Minagawa J."/>
            <person name="Obokata J."/>
            <person name="Shigenobu S."/>
        </authorList>
    </citation>
    <scope>NUCLEOTIDE SEQUENCE [LARGE SCALE GENOMIC DNA]</scope>
</reference>
<proteinExistence type="predicted"/>
<sequence>MCIETQLRARSLDRSSQWESEKAVQRVEKFLTVRDCSEPEERQTLTKDSKRRTSVAGCMSLIARSLDAIRMEHYQLCALIVVTCFTSKQLFHLLTRSSHGHGSDVTADSNSAAGVANGMLHLGSFGANFGAQTWVTFVAGGDK</sequence>
<name>A0AAV4IXE5_9GAST</name>
<comment type="caution">
    <text evidence="1">The sequence shown here is derived from an EMBL/GenBank/DDBJ whole genome shotgun (WGS) entry which is preliminary data.</text>
</comment>
<gene>
    <name evidence="1" type="ORF">ElyMa_001433600</name>
</gene>
<dbReference type="Proteomes" id="UP000762676">
    <property type="component" value="Unassembled WGS sequence"/>
</dbReference>
<dbReference type="AlphaFoldDB" id="A0AAV4IXE5"/>
<evidence type="ECO:0000313" key="1">
    <source>
        <dbReference type="EMBL" id="GFS14806.1"/>
    </source>
</evidence>
<evidence type="ECO:0000313" key="2">
    <source>
        <dbReference type="Proteomes" id="UP000762676"/>
    </source>
</evidence>
<dbReference type="EMBL" id="BMAT01002812">
    <property type="protein sequence ID" value="GFS14806.1"/>
    <property type="molecule type" value="Genomic_DNA"/>
</dbReference>
<keyword evidence="2" id="KW-1185">Reference proteome</keyword>